<gene>
    <name evidence="1" type="ORF">V1477_002806</name>
</gene>
<name>A0ABD2CVS0_VESMC</name>
<sequence length="166" mass="19213">LENLIEHLSRRKEKESTKCSIHEKNSNLSLQKNSNPVSIMSGTYVTQHPPLKICQSRSQGARQENFTESNYKLSVIRSVKLFILTHAKVQHMLYPSIPKLDASPFRTLAYVTYEATTKSTTLRLKQFVIRECFFACGYVKNGKHHEGDRQKRLSSERDMFATEFEK</sequence>
<dbReference type="EMBL" id="JAYRBN010000028">
    <property type="protein sequence ID" value="KAL2749196.1"/>
    <property type="molecule type" value="Genomic_DNA"/>
</dbReference>
<comment type="caution">
    <text evidence="1">The sequence shown here is derived from an EMBL/GenBank/DDBJ whole genome shotgun (WGS) entry which is preliminary data.</text>
</comment>
<protein>
    <submittedName>
        <fullName evidence="1">Uncharacterized protein</fullName>
    </submittedName>
</protein>
<proteinExistence type="predicted"/>
<evidence type="ECO:0000313" key="1">
    <source>
        <dbReference type="EMBL" id="KAL2749196.1"/>
    </source>
</evidence>
<reference evidence="1 2" key="1">
    <citation type="journal article" date="2024" name="Ann. Entomol. Soc. Am.">
        <title>Genomic analyses of the southern and eastern yellowjacket wasps (Hymenoptera: Vespidae) reveal evolutionary signatures of social life.</title>
        <authorList>
            <person name="Catto M.A."/>
            <person name="Caine P.B."/>
            <person name="Orr S.E."/>
            <person name="Hunt B.G."/>
            <person name="Goodisman M.A.D."/>
        </authorList>
    </citation>
    <scope>NUCLEOTIDE SEQUENCE [LARGE SCALE GENOMIC DNA]</scope>
    <source>
        <strain evidence="1">232</strain>
        <tissue evidence="1">Head and thorax</tissue>
    </source>
</reference>
<dbReference type="AlphaFoldDB" id="A0ABD2CVS0"/>
<dbReference type="Proteomes" id="UP001607303">
    <property type="component" value="Unassembled WGS sequence"/>
</dbReference>
<organism evidence="1 2">
    <name type="scientific">Vespula maculifrons</name>
    <name type="common">Eastern yellow jacket</name>
    <name type="synonym">Wasp</name>
    <dbReference type="NCBI Taxonomy" id="7453"/>
    <lineage>
        <taxon>Eukaryota</taxon>
        <taxon>Metazoa</taxon>
        <taxon>Ecdysozoa</taxon>
        <taxon>Arthropoda</taxon>
        <taxon>Hexapoda</taxon>
        <taxon>Insecta</taxon>
        <taxon>Pterygota</taxon>
        <taxon>Neoptera</taxon>
        <taxon>Endopterygota</taxon>
        <taxon>Hymenoptera</taxon>
        <taxon>Apocrita</taxon>
        <taxon>Aculeata</taxon>
        <taxon>Vespoidea</taxon>
        <taxon>Vespidae</taxon>
        <taxon>Vespinae</taxon>
        <taxon>Vespula</taxon>
    </lineage>
</organism>
<feature type="non-terminal residue" evidence="1">
    <location>
        <position position="1"/>
    </location>
</feature>
<evidence type="ECO:0000313" key="2">
    <source>
        <dbReference type="Proteomes" id="UP001607303"/>
    </source>
</evidence>
<keyword evidence="2" id="KW-1185">Reference proteome</keyword>
<accession>A0ABD2CVS0</accession>